<dbReference type="AlphaFoldDB" id="A0A5E4N0N5"/>
<protein>
    <submittedName>
        <fullName evidence="2">Uncharacterized protein</fullName>
    </submittedName>
</protein>
<keyword evidence="3" id="KW-1185">Reference proteome</keyword>
<sequence length="88" mass="10660">MYFIRNEDDEKSDDEQNSNLERSIDVDDDDIKLKPNDIFNGKNNSEKRVYGRARANLCYSSFYIFCEDFRKQLDYVYAHESEFYRKSM</sequence>
<dbReference type="OrthoDB" id="6624141at2759"/>
<evidence type="ECO:0000256" key="1">
    <source>
        <dbReference type="SAM" id="MobiDB-lite"/>
    </source>
</evidence>
<gene>
    <name evidence="2" type="ORF">CINCED_3A022137</name>
</gene>
<proteinExistence type="predicted"/>
<dbReference type="EMBL" id="CABPRJ010001465">
    <property type="protein sequence ID" value="VVC38231.1"/>
    <property type="molecule type" value="Genomic_DNA"/>
</dbReference>
<reference evidence="2 3" key="1">
    <citation type="submission" date="2019-08" db="EMBL/GenBank/DDBJ databases">
        <authorList>
            <person name="Alioto T."/>
            <person name="Alioto T."/>
            <person name="Gomez Garrido J."/>
        </authorList>
    </citation>
    <scope>NUCLEOTIDE SEQUENCE [LARGE SCALE GENOMIC DNA]</scope>
</reference>
<name>A0A5E4N0N5_9HEMI</name>
<evidence type="ECO:0000313" key="3">
    <source>
        <dbReference type="Proteomes" id="UP000325440"/>
    </source>
</evidence>
<accession>A0A5E4N0N5</accession>
<feature type="region of interest" description="Disordered" evidence="1">
    <location>
        <begin position="1"/>
        <end position="27"/>
    </location>
</feature>
<dbReference type="Proteomes" id="UP000325440">
    <property type="component" value="Unassembled WGS sequence"/>
</dbReference>
<evidence type="ECO:0000313" key="2">
    <source>
        <dbReference type="EMBL" id="VVC38231.1"/>
    </source>
</evidence>
<organism evidence="2 3">
    <name type="scientific">Cinara cedri</name>
    <dbReference type="NCBI Taxonomy" id="506608"/>
    <lineage>
        <taxon>Eukaryota</taxon>
        <taxon>Metazoa</taxon>
        <taxon>Ecdysozoa</taxon>
        <taxon>Arthropoda</taxon>
        <taxon>Hexapoda</taxon>
        <taxon>Insecta</taxon>
        <taxon>Pterygota</taxon>
        <taxon>Neoptera</taxon>
        <taxon>Paraneoptera</taxon>
        <taxon>Hemiptera</taxon>
        <taxon>Sternorrhyncha</taxon>
        <taxon>Aphidomorpha</taxon>
        <taxon>Aphidoidea</taxon>
        <taxon>Aphididae</taxon>
        <taxon>Lachninae</taxon>
        <taxon>Cinara</taxon>
    </lineage>
</organism>